<reference evidence="1" key="2">
    <citation type="journal article" date="2014" name="ISME J.">
        <title>Microbial stratification in low pH oxic and suboxic macroscopic growths along an acid mine drainage.</title>
        <authorList>
            <person name="Mendez-Garcia C."/>
            <person name="Mesa V."/>
            <person name="Sprenger R.R."/>
            <person name="Richter M."/>
            <person name="Diez M.S."/>
            <person name="Solano J."/>
            <person name="Bargiela R."/>
            <person name="Golyshina O.V."/>
            <person name="Manteca A."/>
            <person name="Ramos J.L."/>
            <person name="Gallego J.R."/>
            <person name="Llorente I."/>
            <person name="Martins Dos Santos V.A."/>
            <person name="Jensen O.N."/>
            <person name="Pelaez A.I."/>
            <person name="Sanchez J."/>
            <person name="Ferrer M."/>
        </authorList>
    </citation>
    <scope>NUCLEOTIDE SEQUENCE</scope>
</reference>
<reference evidence="1" key="1">
    <citation type="submission" date="2013-08" db="EMBL/GenBank/DDBJ databases">
        <authorList>
            <person name="Mendez C."/>
            <person name="Richter M."/>
            <person name="Ferrer M."/>
            <person name="Sanchez J."/>
        </authorList>
    </citation>
    <scope>NUCLEOTIDE SEQUENCE</scope>
</reference>
<organism evidence="1">
    <name type="scientific">mine drainage metagenome</name>
    <dbReference type="NCBI Taxonomy" id="410659"/>
    <lineage>
        <taxon>unclassified sequences</taxon>
        <taxon>metagenomes</taxon>
        <taxon>ecological metagenomes</taxon>
    </lineage>
</organism>
<comment type="caution">
    <text evidence="1">The sequence shown here is derived from an EMBL/GenBank/DDBJ whole genome shotgun (WGS) entry which is preliminary data.</text>
</comment>
<dbReference type="AlphaFoldDB" id="T1C2M8"/>
<dbReference type="EMBL" id="AUZY01005297">
    <property type="protein sequence ID" value="EQD59539.1"/>
    <property type="molecule type" value="Genomic_DNA"/>
</dbReference>
<evidence type="ECO:0000313" key="1">
    <source>
        <dbReference type="EMBL" id="EQD59539.1"/>
    </source>
</evidence>
<accession>T1C2M8</accession>
<proteinExistence type="predicted"/>
<name>T1C2M8_9ZZZZ</name>
<sequence>AFLVAVSQFVEDLSGGRGFRKGLRVKGIKGAIGIFEMTWADDGRATFEYGYPVGEGDTHVVWRRIGTHTIFNEP</sequence>
<gene>
    <name evidence="1" type="ORF">B1B_08171</name>
</gene>
<protein>
    <submittedName>
        <fullName evidence="1">Uncharacterized protein</fullName>
    </submittedName>
</protein>
<feature type="non-terminal residue" evidence="1">
    <location>
        <position position="1"/>
    </location>
</feature>